<reference evidence="8" key="1">
    <citation type="journal article" date="2019" name="Int. J. Syst. Evol. Microbiol.">
        <title>The Global Catalogue of Microorganisms (GCM) 10K type strain sequencing project: providing services to taxonomists for standard genome sequencing and annotation.</title>
        <authorList>
            <consortium name="The Broad Institute Genomics Platform"/>
            <consortium name="The Broad Institute Genome Sequencing Center for Infectious Disease"/>
            <person name="Wu L."/>
            <person name="Ma J."/>
        </authorList>
    </citation>
    <scope>NUCLEOTIDE SEQUENCE [LARGE SCALE GENOMIC DNA]</scope>
    <source>
        <strain evidence="8">NBRC 112299</strain>
    </source>
</reference>
<comment type="caution">
    <text evidence="7">The sequence shown here is derived from an EMBL/GenBank/DDBJ whole genome shotgun (WGS) entry which is preliminary data.</text>
</comment>
<sequence>MTPPSGLAWTWSGAARGLVLALPSVVTTLAVDPRTGLALAVGVLPSAALGVKTSHRDRSVLFGVGVLAGLSLWLGSLVASLPVLAVVLVLGLSIGVAWLVAVSGRPMARLALMLGLPLYGAGLSAEAPSTALAGASLMVAGAVYAMAVSWAWPGGNAPADPGGPAPGARGSTAPSRRGMLVYGAQVGLAGAVAAACGFAMGVDHPGWGATAAMLVSRPDPHALRARAWGRGLSVLAGGVVAAAIISMQPAAGVVAAALAVLLAVGTGLAGSRWYVFPFFSTVVVLSLLGIGAPTTAEHWLVERVALTLLGVALALGSGWVVPRLAERVNSSLAG</sequence>
<proteinExistence type="predicted"/>
<evidence type="ECO:0000259" key="6">
    <source>
        <dbReference type="Pfam" id="PF13515"/>
    </source>
</evidence>
<feature type="transmembrane region" description="Helical" evidence="5">
    <location>
        <begin position="81"/>
        <end position="100"/>
    </location>
</feature>
<protein>
    <recommendedName>
        <fullName evidence="6">Integral membrane bound transporter domain-containing protein</fullName>
    </recommendedName>
</protein>
<evidence type="ECO:0000256" key="1">
    <source>
        <dbReference type="ARBA" id="ARBA00004141"/>
    </source>
</evidence>
<evidence type="ECO:0000256" key="2">
    <source>
        <dbReference type="ARBA" id="ARBA00022692"/>
    </source>
</evidence>
<keyword evidence="4 5" id="KW-0472">Membrane</keyword>
<feature type="domain" description="Integral membrane bound transporter" evidence="6">
    <location>
        <begin position="193"/>
        <end position="315"/>
    </location>
</feature>
<evidence type="ECO:0000256" key="3">
    <source>
        <dbReference type="ARBA" id="ARBA00022989"/>
    </source>
</evidence>
<feature type="transmembrane region" description="Helical" evidence="5">
    <location>
        <begin position="274"/>
        <end position="292"/>
    </location>
</feature>
<evidence type="ECO:0000256" key="4">
    <source>
        <dbReference type="ARBA" id="ARBA00023136"/>
    </source>
</evidence>
<name>A0ABQ6IKQ9_9MICO</name>
<evidence type="ECO:0000313" key="7">
    <source>
        <dbReference type="EMBL" id="GMA37259.1"/>
    </source>
</evidence>
<keyword evidence="3 5" id="KW-1133">Transmembrane helix</keyword>
<dbReference type="RefSeq" id="WP_284329023.1">
    <property type="nucleotide sequence ID" value="NZ_BSUN01000001.1"/>
</dbReference>
<dbReference type="InterPro" id="IPR049453">
    <property type="entry name" value="Memb_transporter_dom"/>
</dbReference>
<dbReference type="Pfam" id="PF13515">
    <property type="entry name" value="FUSC_2"/>
    <property type="match status" value="1"/>
</dbReference>
<keyword evidence="8" id="KW-1185">Reference proteome</keyword>
<dbReference type="Proteomes" id="UP001157125">
    <property type="component" value="Unassembled WGS sequence"/>
</dbReference>
<accession>A0ABQ6IKQ9</accession>
<feature type="transmembrane region" description="Helical" evidence="5">
    <location>
        <begin position="59"/>
        <end position="75"/>
    </location>
</feature>
<comment type="subcellular location">
    <subcellularLocation>
        <location evidence="1">Membrane</location>
        <topology evidence="1">Multi-pass membrane protein</topology>
    </subcellularLocation>
</comment>
<dbReference type="EMBL" id="BSUN01000001">
    <property type="protein sequence ID" value="GMA37259.1"/>
    <property type="molecule type" value="Genomic_DNA"/>
</dbReference>
<feature type="transmembrane region" description="Helical" evidence="5">
    <location>
        <begin position="179"/>
        <end position="200"/>
    </location>
</feature>
<feature type="transmembrane region" description="Helical" evidence="5">
    <location>
        <begin position="304"/>
        <end position="321"/>
    </location>
</feature>
<evidence type="ECO:0000256" key="5">
    <source>
        <dbReference type="SAM" id="Phobius"/>
    </source>
</evidence>
<evidence type="ECO:0000313" key="8">
    <source>
        <dbReference type="Proteomes" id="UP001157125"/>
    </source>
</evidence>
<feature type="transmembrane region" description="Helical" evidence="5">
    <location>
        <begin position="250"/>
        <end position="268"/>
    </location>
</feature>
<gene>
    <name evidence="7" type="ORF">GCM10025876_34630</name>
</gene>
<organism evidence="7 8">
    <name type="scientific">Demequina litorisediminis</name>
    <dbReference type="NCBI Taxonomy" id="1849022"/>
    <lineage>
        <taxon>Bacteria</taxon>
        <taxon>Bacillati</taxon>
        <taxon>Actinomycetota</taxon>
        <taxon>Actinomycetes</taxon>
        <taxon>Micrococcales</taxon>
        <taxon>Demequinaceae</taxon>
        <taxon>Demequina</taxon>
    </lineage>
</organism>
<keyword evidence="2 5" id="KW-0812">Transmembrane</keyword>